<feature type="region of interest" description="Disordered" evidence="1">
    <location>
        <begin position="66"/>
        <end position="93"/>
    </location>
</feature>
<protein>
    <submittedName>
        <fullName evidence="2">Uncharacterized protein</fullName>
    </submittedName>
</protein>
<proteinExistence type="predicted"/>
<reference evidence="2 3" key="1">
    <citation type="submission" date="2020-09" db="EMBL/GenBank/DDBJ databases">
        <title>De no assembly of potato wild relative species, Solanum commersonii.</title>
        <authorList>
            <person name="Cho K."/>
        </authorList>
    </citation>
    <scope>NUCLEOTIDE SEQUENCE [LARGE SCALE GENOMIC DNA]</scope>
    <source>
        <strain evidence="2">LZ3.2</strain>
        <tissue evidence="2">Leaf</tissue>
    </source>
</reference>
<accession>A0A9J5ZR52</accession>
<gene>
    <name evidence="2" type="ORF">H5410_014513</name>
</gene>
<organism evidence="2 3">
    <name type="scientific">Solanum commersonii</name>
    <name type="common">Commerson's wild potato</name>
    <name type="synonym">Commerson's nightshade</name>
    <dbReference type="NCBI Taxonomy" id="4109"/>
    <lineage>
        <taxon>Eukaryota</taxon>
        <taxon>Viridiplantae</taxon>
        <taxon>Streptophyta</taxon>
        <taxon>Embryophyta</taxon>
        <taxon>Tracheophyta</taxon>
        <taxon>Spermatophyta</taxon>
        <taxon>Magnoliopsida</taxon>
        <taxon>eudicotyledons</taxon>
        <taxon>Gunneridae</taxon>
        <taxon>Pentapetalae</taxon>
        <taxon>asterids</taxon>
        <taxon>lamiids</taxon>
        <taxon>Solanales</taxon>
        <taxon>Solanaceae</taxon>
        <taxon>Solanoideae</taxon>
        <taxon>Solaneae</taxon>
        <taxon>Solanum</taxon>
    </lineage>
</organism>
<evidence type="ECO:0000313" key="3">
    <source>
        <dbReference type="Proteomes" id="UP000824120"/>
    </source>
</evidence>
<name>A0A9J5ZR52_SOLCO</name>
<dbReference type="AlphaFoldDB" id="A0A9J5ZR52"/>
<sequence>MLPALGLAMLQGSSMPTLQSPLLNQPQFSVKTNKQPHLMRPLARSQYQHHYLADTVKEAQSDDPIILGHTDTIPVSSSQAASRTPSSSRSATLSRVVVVPMARVQKLEA</sequence>
<keyword evidence="3" id="KW-1185">Reference proteome</keyword>
<dbReference type="EMBL" id="JACXVP010000003">
    <property type="protein sequence ID" value="KAG5614689.1"/>
    <property type="molecule type" value="Genomic_DNA"/>
</dbReference>
<evidence type="ECO:0000256" key="1">
    <source>
        <dbReference type="SAM" id="MobiDB-lite"/>
    </source>
</evidence>
<comment type="caution">
    <text evidence="2">The sequence shown here is derived from an EMBL/GenBank/DDBJ whole genome shotgun (WGS) entry which is preliminary data.</text>
</comment>
<feature type="compositionally biased region" description="Low complexity" evidence="1">
    <location>
        <begin position="75"/>
        <end position="93"/>
    </location>
</feature>
<evidence type="ECO:0000313" key="2">
    <source>
        <dbReference type="EMBL" id="KAG5614689.1"/>
    </source>
</evidence>
<dbReference type="Proteomes" id="UP000824120">
    <property type="component" value="Chromosome 3"/>
</dbReference>